<dbReference type="Gene3D" id="2.40.70.10">
    <property type="entry name" value="Acid Proteases"/>
    <property type="match status" value="2"/>
</dbReference>
<dbReference type="InterPro" id="IPR001969">
    <property type="entry name" value="Aspartic_peptidase_AS"/>
</dbReference>
<dbReference type="GO" id="GO:0004190">
    <property type="term" value="F:aspartic-type endopeptidase activity"/>
    <property type="evidence" value="ECO:0007669"/>
    <property type="project" value="UniProtKB-KW"/>
</dbReference>
<dbReference type="AlphaFoldDB" id="G0SI60"/>
<dbReference type="KEGG" id="cthr:CTHT_0074610"/>
<keyword evidence="8" id="KW-0732">Signal</keyword>
<dbReference type="EMBL" id="GL988048">
    <property type="protein sequence ID" value="EGS17130.1"/>
    <property type="molecule type" value="Genomic_DNA"/>
</dbReference>
<evidence type="ECO:0000256" key="1">
    <source>
        <dbReference type="ARBA" id="ARBA00007447"/>
    </source>
</evidence>
<dbReference type="PROSITE" id="PS00141">
    <property type="entry name" value="ASP_PROTEASE"/>
    <property type="match status" value="2"/>
</dbReference>
<dbReference type="GO" id="GO:0006508">
    <property type="term" value="P:proteolysis"/>
    <property type="evidence" value="ECO:0007669"/>
    <property type="project" value="UniProtKB-KW"/>
</dbReference>
<gene>
    <name evidence="10" type="ORF">CTHT_0074610</name>
</gene>
<evidence type="ECO:0000256" key="4">
    <source>
        <dbReference type="ARBA" id="ARBA00022801"/>
    </source>
</evidence>
<comment type="similarity">
    <text evidence="1 7">Belongs to the peptidase A1 family.</text>
</comment>
<dbReference type="HOGENOM" id="CLU_013253_0_1_1"/>
<dbReference type="FunFam" id="2.40.70.10:FF:000024">
    <property type="entry name" value="Endothiapepsin"/>
    <property type="match status" value="1"/>
</dbReference>
<feature type="disulfide bond" evidence="6">
    <location>
        <begin position="340"/>
        <end position="377"/>
    </location>
</feature>
<evidence type="ECO:0000256" key="8">
    <source>
        <dbReference type="SAM" id="SignalP"/>
    </source>
</evidence>
<keyword evidence="11" id="KW-1185">Reference proteome</keyword>
<dbReference type="Proteomes" id="UP000008066">
    <property type="component" value="Unassembled WGS sequence"/>
</dbReference>
<sequence length="419" mass="44797">MVRVTFTIALVLGYMTGTFPLETSLRSDDTHHTGGGKTFSVRQVSNPDFIRSGPYQLAKAYKKFGVPLPEDLKNALGRLRLEKRKRSTGNEVTKPESYDVEYLTPVSIGTPGQVLHLDIDTGSSDLWVFSSETPSNLVNGQSLYEPAKSSTAQKLEGYTWKISYGDGSSSSGVVYRDSVTLGGLTVSSQAVEAATQVSEEFTSDSNNDGLLGLGFGSLNTVQPKGQKTWFENIMQELDSPIFTADLKAGEPGTYNFGYIDKNAHIGNISYVSVNDSNGYWTWTSPGYAIGTGALVSTQIMGIADTGTTLLLLPSTIVVMYYAQIPGALYDATQGAYTLPCSPTPPDFSFAVGDDGQVITIPGEYILYAAITSIGTMCFGGIQADSGIGFSIFGDVALKAAFVVFDGGKKRLGWASKDLS</sequence>
<dbReference type="OrthoDB" id="2747330at2759"/>
<keyword evidence="2 7" id="KW-0645">Protease</keyword>
<evidence type="ECO:0000256" key="2">
    <source>
        <dbReference type="ARBA" id="ARBA00022670"/>
    </source>
</evidence>
<dbReference type="PRINTS" id="PR00792">
    <property type="entry name" value="PEPSIN"/>
</dbReference>
<evidence type="ECO:0000256" key="6">
    <source>
        <dbReference type="PIRSR" id="PIRSR601461-2"/>
    </source>
</evidence>
<evidence type="ECO:0000313" key="11">
    <source>
        <dbReference type="Proteomes" id="UP000008066"/>
    </source>
</evidence>
<dbReference type="InterPro" id="IPR001461">
    <property type="entry name" value="Aspartic_peptidase_A1"/>
</dbReference>
<feature type="chain" id="PRO_5003409290" evidence="8">
    <location>
        <begin position="21"/>
        <end position="419"/>
    </location>
</feature>
<evidence type="ECO:0000313" key="10">
    <source>
        <dbReference type="EMBL" id="EGS17130.1"/>
    </source>
</evidence>
<feature type="domain" description="Peptidase A1" evidence="9">
    <location>
        <begin position="102"/>
        <end position="414"/>
    </location>
</feature>
<dbReference type="SUPFAM" id="SSF50630">
    <property type="entry name" value="Acid proteases"/>
    <property type="match status" value="1"/>
</dbReference>
<dbReference type="PROSITE" id="PS51767">
    <property type="entry name" value="PEPTIDASE_A1"/>
    <property type="match status" value="1"/>
</dbReference>
<dbReference type="InterPro" id="IPR021109">
    <property type="entry name" value="Peptidase_aspartic_dom_sf"/>
</dbReference>
<evidence type="ECO:0000259" key="9">
    <source>
        <dbReference type="PROSITE" id="PS51767"/>
    </source>
</evidence>
<organism evidence="11">
    <name type="scientific">Chaetomium thermophilum (strain DSM 1495 / CBS 144.50 / IMI 039719)</name>
    <name type="common">Thermochaetoides thermophila</name>
    <dbReference type="NCBI Taxonomy" id="759272"/>
    <lineage>
        <taxon>Eukaryota</taxon>
        <taxon>Fungi</taxon>
        <taxon>Dikarya</taxon>
        <taxon>Ascomycota</taxon>
        <taxon>Pezizomycotina</taxon>
        <taxon>Sordariomycetes</taxon>
        <taxon>Sordariomycetidae</taxon>
        <taxon>Sordariales</taxon>
        <taxon>Chaetomiaceae</taxon>
        <taxon>Thermochaetoides</taxon>
    </lineage>
</organism>
<evidence type="ECO:0000256" key="3">
    <source>
        <dbReference type="ARBA" id="ARBA00022750"/>
    </source>
</evidence>
<dbReference type="FunFam" id="2.40.70.10:FF:000026">
    <property type="entry name" value="Endothiapepsin"/>
    <property type="match status" value="1"/>
</dbReference>
<protein>
    <submittedName>
        <fullName evidence="10">Aspartic-type endopeptidase-like protein</fullName>
    </submittedName>
</protein>
<name>G0SI60_CHATD</name>
<keyword evidence="6" id="KW-1015">Disulfide bond</keyword>
<dbReference type="InterPro" id="IPR033121">
    <property type="entry name" value="PEPTIDASE_A1"/>
</dbReference>
<evidence type="ECO:0000256" key="7">
    <source>
        <dbReference type="RuleBase" id="RU000454"/>
    </source>
</evidence>
<dbReference type="CDD" id="cd06097">
    <property type="entry name" value="Aspergillopepsin_like"/>
    <property type="match status" value="1"/>
</dbReference>
<feature type="active site" evidence="5">
    <location>
        <position position="304"/>
    </location>
</feature>
<feature type="active site" evidence="5">
    <location>
        <position position="120"/>
    </location>
</feature>
<dbReference type="PANTHER" id="PTHR47966:SF2">
    <property type="entry name" value="ASPERGILLOPEPSIN-1-RELATED"/>
    <property type="match status" value="1"/>
</dbReference>
<proteinExistence type="inferred from homology"/>
<keyword evidence="3 7" id="KW-0064">Aspartyl protease</keyword>
<evidence type="ECO:0000256" key="5">
    <source>
        <dbReference type="PIRSR" id="PIRSR601461-1"/>
    </source>
</evidence>
<reference evidence="10 11" key="1">
    <citation type="journal article" date="2011" name="Cell">
        <title>Insight into structure and assembly of the nuclear pore complex by utilizing the genome of a eukaryotic thermophile.</title>
        <authorList>
            <person name="Amlacher S."/>
            <person name="Sarges P."/>
            <person name="Flemming D."/>
            <person name="van Noort V."/>
            <person name="Kunze R."/>
            <person name="Devos D.P."/>
            <person name="Arumugam M."/>
            <person name="Bork P."/>
            <person name="Hurt E."/>
        </authorList>
    </citation>
    <scope>NUCLEOTIDE SEQUENCE [LARGE SCALE GENOMIC DNA]</scope>
    <source>
        <strain evidence="11">DSM 1495 / CBS 144.50 / IMI 039719</strain>
    </source>
</reference>
<accession>G0SI60</accession>
<feature type="signal peptide" evidence="8">
    <location>
        <begin position="1"/>
        <end position="20"/>
    </location>
</feature>
<dbReference type="OMA" id="TKATFDW"/>
<dbReference type="GeneID" id="18261499"/>
<dbReference type="Pfam" id="PF00026">
    <property type="entry name" value="Asp"/>
    <property type="match status" value="1"/>
</dbReference>
<dbReference type="RefSeq" id="XP_006697712.1">
    <property type="nucleotide sequence ID" value="XM_006697649.1"/>
</dbReference>
<dbReference type="PANTHER" id="PTHR47966">
    <property type="entry name" value="BETA-SITE APP-CLEAVING ENZYME, ISOFORM A-RELATED"/>
    <property type="match status" value="1"/>
</dbReference>
<keyword evidence="4 7" id="KW-0378">Hydrolase</keyword>
<dbReference type="InterPro" id="IPR034163">
    <property type="entry name" value="Aspergillopepsin-like_cat_dom"/>
</dbReference>
<dbReference type="eggNOG" id="KOG1339">
    <property type="taxonomic scope" value="Eukaryota"/>
</dbReference>